<feature type="region of interest" description="Disordered" evidence="1">
    <location>
        <begin position="169"/>
        <end position="231"/>
    </location>
</feature>
<feature type="domain" description="C2H2-type" evidence="2">
    <location>
        <begin position="86"/>
        <end position="106"/>
    </location>
</feature>
<keyword evidence="4" id="KW-1185">Reference proteome</keyword>
<dbReference type="PROSITE" id="PS00028">
    <property type="entry name" value="ZINC_FINGER_C2H2_1"/>
    <property type="match status" value="1"/>
</dbReference>
<organism evidence="3">
    <name type="scientific">Mucor ambiguus</name>
    <dbReference type="NCBI Taxonomy" id="91626"/>
    <lineage>
        <taxon>Eukaryota</taxon>
        <taxon>Fungi</taxon>
        <taxon>Fungi incertae sedis</taxon>
        <taxon>Mucoromycota</taxon>
        <taxon>Mucoromycotina</taxon>
        <taxon>Mucoromycetes</taxon>
        <taxon>Mucorales</taxon>
        <taxon>Mucorineae</taxon>
        <taxon>Mucoraceae</taxon>
        <taxon>Mucor</taxon>
    </lineage>
</organism>
<dbReference type="EMBL" id="DF836365">
    <property type="protein sequence ID" value="GAN04904.1"/>
    <property type="molecule type" value="Genomic_DNA"/>
</dbReference>
<sequence length="295" mass="33658">MDPNDSRIIVQLVNTCFICRQIYIVSRDLNRHLHDAHDLPNVRYSRPEPVHIEMIPTEQYIYLNTLVPNFDNGPQHAAFVAIRHACSLCHSHYPTLERLFRHMEAHFRAETEEDHNDEIDQLNQSFDFFDSHPWNYRPNEVTLNQQEDAADAFQNENESFQTNDGMANEYSFHADDEGSDNVEEDEDSDQQESGHTTSGVDSQSCVDGDRSEEAAINDQQESNPQEMNGGCGEGFASNLIFSNDNRGITLGNFINGDNVNLNDQSIFSDITLQESVDEDIQDDNTVFEFIYLGNP</sequence>
<evidence type="ECO:0000313" key="4">
    <source>
        <dbReference type="Proteomes" id="UP000053815"/>
    </source>
</evidence>
<feature type="compositionally biased region" description="Polar residues" evidence="1">
    <location>
        <begin position="195"/>
        <end position="205"/>
    </location>
</feature>
<feature type="compositionally biased region" description="Acidic residues" evidence="1">
    <location>
        <begin position="177"/>
        <end position="190"/>
    </location>
</feature>
<accession>A0A0C9MC46</accession>
<dbReference type="InterPro" id="IPR013087">
    <property type="entry name" value="Znf_C2H2_type"/>
</dbReference>
<evidence type="ECO:0000313" key="3">
    <source>
        <dbReference type="EMBL" id="GAN04904.1"/>
    </source>
</evidence>
<dbReference type="SMART" id="SM00355">
    <property type="entry name" value="ZnF_C2H2"/>
    <property type="match status" value="2"/>
</dbReference>
<reference evidence="3" key="1">
    <citation type="submission" date="2014-09" db="EMBL/GenBank/DDBJ databases">
        <title>Draft genome sequence of an oleaginous Mucoromycotina fungus Mucor ambiguus NBRC6742.</title>
        <authorList>
            <person name="Takeda I."/>
            <person name="Yamane N."/>
            <person name="Morita T."/>
            <person name="Tamano K."/>
            <person name="Machida M."/>
            <person name="Baker S."/>
            <person name="Koike H."/>
        </authorList>
    </citation>
    <scope>NUCLEOTIDE SEQUENCE</scope>
    <source>
        <strain evidence="3">NBRC 6742</strain>
    </source>
</reference>
<dbReference type="AlphaFoldDB" id="A0A0C9MC46"/>
<name>A0A0C9MC46_9FUNG</name>
<dbReference type="OrthoDB" id="10405312at2759"/>
<protein>
    <recommendedName>
        <fullName evidence="2">C2H2-type domain-containing protein</fullName>
    </recommendedName>
</protein>
<feature type="compositionally biased region" description="Polar residues" evidence="1">
    <location>
        <begin position="217"/>
        <end position="226"/>
    </location>
</feature>
<evidence type="ECO:0000256" key="1">
    <source>
        <dbReference type="SAM" id="MobiDB-lite"/>
    </source>
</evidence>
<gene>
    <name evidence="3" type="ORF">MAM1_0076d04371</name>
</gene>
<evidence type="ECO:0000259" key="2">
    <source>
        <dbReference type="PROSITE" id="PS00028"/>
    </source>
</evidence>
<dbReference type="Proteomes" id="UP000053815">
    <property type="component" value="Unassembled WGS sequence"/>
</dbReference>
<proteinExistence type="predicted"/>